<comment type="caution">
    <text evidence="3">The sequence shown here is derived from an EMBL/GenBank/DDBJ whole genome shotgun (WGS) entry which is preliminary data.</text>
</comment>
<gene>
    <name evidence="3" type="ORF">FHS16_002213</name>
</gene>
<sequence>MKAILAALLLLSFILSGCGNLLTATASDTSVSSADYDETIQLPTDRYPETMAHIAAAIKGGASAVCTIDREGAEANRDASLQGIPTKKGFDRDEWPMAMCKEGGAGADIAYVSPKDNRGAGSWIGNQLADLKDGTRVLFLTSETTEQQAQQPDEKETVFYANCAAVKAAGAAPLHEGEPGYSYKLDRDKDGVACSS</sequence>
<keyword evidence="4" id="KW-1185">Reference proteome</keyword>
<proteinExistence type="predicted"/>
<dbReference type="SMART" id="SM00894">
    <property type="entry name" value="Excalibur"/>
    <property type="match status" value="1"/>
</dbReference>
<evidence type="ECO:0000313" key="3">
    <source>
        <dbReference type="EMBL" id="MBB3152167.1"/>
    </source>
</evidence>
<name>A0A7W5C739_9BACL</name>
<dbReference type="AlphaFoldDB" id="A0A7W5C739"/>
<feature type="domain" description="Excalibur calcium-binding" evidence="2">
    <location>
        <begin position="159"/>
        <end position="195"/>
    </location>
</feature>
<evidence type="ECO:0000313" key="4">
    <source>
        <dbReference type="Proteomes" id="UP000518605"/>
    </source>
</evidence>
<dbReference type="Proteomes" id="UP000518605">
    <property type="component" value="Unassembled WGS sequence"/>
</dbReference>
<dbReference type="Pfam" id="PF05901">
    <property type="entry name" value="Excalibur"/>
    <property type="match status" value="1"/>
</dbReference>
<dbReference type="PROSITE" id="PS51257">
    <property type="entry name" value="PROKAR_LIPOPROTEIN"/>
    <property type="match status" value="1"/>
</dbReference>
<dbReference type="InterPro" id="IPR008613">
    <property type="entry name" value="Excalibur_Ca-bd_domain"/>
</dbReference>
<protein>
    <submittedName>
        <fullName evidence="3">Uncharacterized protein YceK</fullName>
    </submittedName>
</protein>
<feature type="signal peptide" evidence="1">
    <location>
        <begin position="1"/>
        <end position="26"/>
    </location>
</feature>
<feature type="chain" id="PRO_5031071435" evidence="1">
    <location>
        <begin position="27"/>
        <end position="196"/>
    </location>
</feature>
<evidence type="ECO:0000259" key="2">
    <source>
        <dbReference type="SMART" id="SM00894"/>
    </source>
</evidence>
<keyword evidence="1" id="KW-0732">Signal</keyword>
<evidence type="ECO:0000256" key="1">
    <source>
        <dbReference type="SAM" id="SignalP"/>
    </source>
</evidence>
<reference evidence="3 4" key="1">
    <citation type="submission" date="2020-08" db="EMBL/GenBank/DDBJ databases">
        <title>Genomic Encyclopedia of Type Strains, Phase III (KMG-III): the genomes of soil and plant-associated and newly described type strains.</title>
        <authorList>
            <person name="Whitman W."/>
        </authorList>
    </citation>
    <scope>NUCLEOTIDE SEQUENCE [LARGE SCALE GENOMIC DNA]</scope>
    <source>
        <strain evidence="3 4">CECT 8234</strain>
    </source>
</reference>
<organism evidence="3 4">
    <name type="scientific">Paenibacillus endophyticus</name>
    <dbReference type="NCBI Taxonomy" id="1294268"/>
    <lineage>
        <taxon>Bacteria</taxon>
        <taxon>Bacillati</taxon>
        <taxon>Bacillota</taxon>
        <taxon>Bacilli</taxon>
        <taxon>Bacillales</taxon>
        <taxon>Paenibacillaceae</taxon>
        <taxon>Paenibacillus</taxon>
    </lineage>
</organism>
<dbReference type="EMBL" id="JACHXW010000005">
    <property type="protein sequence ID" value="MBB3152167.1"/>
    <property type="molecule type" value="Genomic_DNA"/>
</dbReference>
<accession>A0A7W5C739</accession>